<evidence type="ECO:0000313" key="2">
    <source>
        <dbReference type="EMBL" id="EJK77919.1"/>
    </source>
</evidence>
<name>K3W4G9_THAOC</name>
<feature type="non-terminal residue" evidence="2">
    <location>
        <position position="132"/>
    </location>
</feature>
<protein>
    <submittedName>
        <fullName evidence="2">Uncharacterized protein</fullName>
    </submittedName>
</protein>
<dbReference type="Proteomes" id="UP000266841">
    <property type="component" value="Unassembled WGS sequence"/>
</dbReference>
<feature type="region of interest" description="Disordered" evidence="1">
    <location>
        <begin position="33"/>
        <end position="132"/>
    </location>
</feature>
<evidence type="ECO:0000313" key="3">
    <source>
        <dbReference type="Proteomes" id="UP000266841"/>
    </source>
</evidence>
<keyword evidence="3" id="KW-1185">Reference proteome</keyword>
<evidence type="ECO:0000256" key="1">
    <source>
        <dbReference type="SAM" id="MobiDB-lite"/>
    </source>
</evidence>
<dbReference type="EMBL" id="AGNL01000236">
    <property type="protein sequence ID" value="EJK77919.1"/>
    <property type="molecule type" value="Genomic_DNA"/>
</dbReference>
<comment type="caution">
    <text evidence="2">The sequence shown here is derived from an EMBL/GenBank/DDBJ whole genome shotgun (WGS) entry which is preliminary data.</text>
</comment>
<feature type="compositionally biased region" description="Basic residues" evidence="1">
    <location>
        <begin position="72"/>
        <end position="81"/>
    </location>
</feature>
<accession>K3W4G9</accession>
<reference evidence="2 3" key="1">
    <citation type="journal article" date="2012" name="Genome Biol.">
        <title>Genome and low-iron response of an oceanic diatom adapted to chronic iron limitation.</title>
        <authorList>
            <person name="Lommer M."/>
            <person name="Specht M."/>
            <person name="Roy A.S."/>
            <person name="Kraemer L."/>
            <person name="Andreson R."/>
            <person name="Gutowska M.A."/>
            <person name="Wolf J."/>
            <person name="Bergner S.V."/>
            <person name="Schilhabel M.B."/>
            <person name="Klostermeier U.C."/>
            <person name="Beiko R.G."/>
            <person name="Rosenstiel P."/>
            <person name="Hippler M."/>
            <person name="Laroche J."/>
        </authorList>
    </citation>
    <scope>NUCLEOTIDE SEQUENCE [LARGE SCALE GENOMIC DNA]</scope>
    <source>
        <strain evidence="2 3">CCMP1005</strain>
    </source>
</reference>
<feature type="compositionally biased region" description="Low complexity" evidence="1">
    <location>
        <begin position="48"/>
        <end position="58"/>
    </location>
</feature>
<sequence>MAPAASSASTGLDVLLAAVEVDELKNSPQLSAIRPYENCPRGLPSVQSSAPSALPAASFFDSHSREPAKGDRRPRKKRHVSRVSITRSSRPAKKLRHGRAGDGPGAAAGGHHQRASFPALLMAMMTDPESRD</sequence>
<dbReference type="AlphaFoldDB" id="K3W4G9"/>
<feature type="compositionally biased region" description="Basic and acidic residues" evidence="1">
    <location>
        <begin position="62"/>
        <end position="71"/>
    </location>
</feature>
<organism evidence="2 3">
    <name type="scientific">Thalassiosira oceanica</name>
    <name type="common">Marine diatom</name>
    <dbReference type="NCBI Taxonomy" id="159749"/>
    <lineage>
        <taxon>Eukaryota</taxon>
        <taxon>Sar</taxon>
        <taxon>Stramenopiles</taxon>
        <taxon>Ochrophyta</taxon>
        <taxon>Bacillariophyta</taxon>
        <taxon>Coscinodiscophyceae</taxon>
        <taxon>Thalassiosirophycidae</taxon>
        <taxon>Thalassiosirales</taxon>
        <taxon>Thalassiosiraceae</taxon>
        <taxon>Thalassiosira</taxon>
    </lineage>
</organism>
<proteinExistence type="predicted"/>
<gene>
    <name evidence="2" type="ORF">THAOC_00216</name>
</gene>